<gene>
    <name evidence="2" type="ORF">QF092_04420</name>
</gene>
<organism evidence="2 3">
    <name type="scientific">Fuscovulum ytuae</name>
    <dbReference type="NCBI Taxonomy" id="3042299"/>
    <lineage>
        <taxon>Bacteria</taxon>
        <taxon>Pseudomonadati</taxon>
        <taxon>Pseudomonadota</taxon>
        <taxon>Alphaproteobacteria</taxon>
        <taxon>Rhodobacterales</taxon>
        <taxon>Paracoccaceae</taxon>
        <taxon>Fuscovulum</taxon>
    </lineage>
</organism>
<accession>A0ABY8Q850</accession>
<keyword evidence="1" id="KW-1133">Transmembrane helix</keyword>
<feature type="transmembrane region" description="Helical" evidence="1">
    <location>
        <begin position="7"/>
        <end position="26"/>
    </location>
</feature>
<name>A0ABY8Q850_9RHOB</name>
<keyword evidence="3" id="KW-1185">Reference proteome</keyword>
<evidence type="ECO:0000313" key="2">
    <source>
        <dbReference type="EMBL" id="WGV17056.1"/>
    </source>
</evidence>
<keyword evidence="1" id="KW-0812">Transmembrane</keyword>
<evidence type="ECO:0000313" key="3">
    <source>
        <dbReference type="Proteomes" id="UP001230978"/>
    </source>
</evidence>
<proteinExistence type="predicted"/>
<dbReference type="EMBL" id="CP124535">
    <property type="protein sequence ID" value="WGV17056.1"/>
    <property type="molecule type" value="Genomic_DNA"/>
</dbReference>
<protein>
    <submittedName>
        <fullName evidence="2">Uncharacterized protein</fullName>
    </submittedName>
</protein>
<keyword evidence="1" id="KW-0472">Membrane</keyword>
<dbReference type="RefSeq" id="WP_281467992.1">
    <property type="nucleotide sequence ID" value="NZ_CP124535.1"/>
</dbReference>
<dbReference type="Proteomes" id="UP001230978">
    <property type="component" value="Chromosome"/>
</dbReference>
<evidence type="ECO:0000256" key="1">
    <source>
        <dbReference type="SAM" id="Phobius"/>
    </source>
</evidence>
<sequence>MGRIIKAIFVLAILGIIGLTGFAYIADLSPDQGEVKVPVTLNAD</sequence>
<reference evidence="2 3" key="1">
    <citation type="submission" date="2023-04" db="EMBL/GenBank/DDBJ databases">
        <title>YMD61, complete Genome.</title>
        <authorList>
            <person name="Zhang J."/>
        </authorList>
    </citation>
    <scope>NUCLEOTIDE SEQUENCE [LARGE SCALE GENOMIC DNA]</scope>
    <source>
        <strain evidence="2 3">YMD61</strain>
    </source>
</reference>